<comment type="caution">
    <text evidence="1">The sequence shown here is derived from an EMBL/GenBank/DDBJ whole genome shotgun (WGS) entry which is preliminary data.</text>
</comment>
<dbReference type="AlphaFoldDB" id="A0AAV0RK32"/>
<protein>
    <submittedName>
        <fullName evidence="1">Uncharacterized protein</fullName>
    </submittedName>
</protein>
<sequence>MELCILRLDLCIVECFIREGDGLISNPHTYRERCRASQSVQPDKQCDRHLVFGWFEPGRRCHSLLQARMVAHVARRSGW</sequence>
<name>A0AAV0RK32_9ROSI</name>
<dbReference type="EMBL" id="CAMGYJ010000011">
    <property type="protein sequence ID" value="CAI0557899.1"/>
    <property type="molecule type" value="Genomic_DNA"/>
</dbReference>
<reference evidence="1" key="1">
    <citation type="submission" date="2022-08" db="EMBL/GenBank/DDBJ databases">
        <authorList>
            <person name="Gutierrez-Valencia J."/>
        </authorList>
    </citation>
    <scope>NUCLEOTIDE SEQUENCE</scope>
</reference>
<evidence type="ECO:0000313" key="2">
    <source>
        <dbReference type="Proteomes" id="UP001154282"/>
    </source>
</evidence>
<keyword evidence="2" id="KW-1185">Reference proteome</keyword>
<evidence type="ECO:0000313" key="1">
    <source>
        <dbReference type="EMBL" id="CAI0557899.1"/>
    </source>
</evidence>
<proteinExistence type="predicted"/>
<accession>A0AAV0RK32</accession>
<organism evidence="1 2">
    <name type="scientific">Linum tenue</name>
    <dbReference type="NCBI Taxonomy" id="586396"/>
    <lineage>
        <taxon>Eukaryota</taxon>
        <taxon>Viridiplantae</taxon>
        <taxon>Streptophyta</taxon>
        <taxon>Embryophyta</taxon>
        <taxon>Tracheophyta</taxon>
        <taxon>Spermatophyta</taxon>
        <taxon>Magnoliopsida</taxon>
        <taxon>eudicotyledons</taxon>
        <taxon>Gunneridae</taxon>
        <taxon>Pentapetalae</taxon>
        <taxon>rosids</taxon>
        <taxon>fabids</taxon>
        <taxon>Malpighiales</taxon>
        <taxon>Linaceae</taxon>
        <taxon>Linum</taxon>
    </lineage>
</organism>
<dbReference type="Proteomes" id="UP001154282">
    <property type="component" value="Unassembled WGS sequence"/>
</dbReference>
<gene>
    <name evidence="1" type="ORF">LITE_LOCUS48533</name>
</gene>